<dbReference type="Pfam" id="PF10503">
    <property type="entry name" value="Esterase_PHB"/>
    <property type="match status" value="1"/>
</dbReference>
<evidence type="ECO:0000256" key="6">
    <source>
        <dbReference type="ARBA" id="ARBA00023277"/>
    </source>
</evidence>
<dbReference type="KEGG" id="fra:Francci3_1240"/>
<dbReference type="PANTHER" id="PTHR38050:SF2">
    <property type="entry name" value="FERULOYL ESTERASE C-RELATED"/>
    <property type="match status" value="1"/>
</dbReference>
<evidence type="ECO:0000256" key="7">
    <source>
        <dbReference type="ARBA" id="ARBA00023326"/>
    </source>
</evidence>
<dbReference type="EMBL" id="CP000249">
    <property type="protein sequence ID" value="ABD10618.1"/>
    <property type="molecule type" value="Genomic_DNA"/>
</dbReference>
<keyword evidence="10" id="KW-1185">Reference proteome</keyword>
<dbReference type="InterPro" id="IPR029058">
    <property type="entry name" value="AB_hydrolase_fold"/>
</dbReference>
<evidence type="ECO:0000313" key="10">
    <source>
        <dbReference type="Proteomes" id="UP000001937"/>
    </source>
</evidence>
<dbReference type="Gene3D" id="3.40.50.1820">
    <property type="entry name" value="alpha/beta hydrolase"/>
    <property type="match status" value="1"/>
</dbReference>
<dbReference type="STRING" id="106370.Francci3_1240"/>
<dbReference type="GO" id="GO:0005576">
    <property type="term" value="C:extracellular region"/>
    <property type="evidence" value="ECO:0007669"/>
    <property type="project" value="UniProtKB-SubCell"/>
</dbReference>
<dbReference type="HOGENOM" id="CLU_027551_4_1_11"/>
<evidence type="ECO:0000256" key="8">
    <source>
        <dbReference type="SAM" id="MobiDB-lite"/>
    </source>
</evidence>
<accession>Q2JDM4</accession>
<dbReference type="InterPro" id="IPR010126">
    <property type="entry name" value="Esterase_phb"/>
</dbReference>
<feature type="compositionally biased region" description="Basic and acidic residues" evidence="8">
    <location>
        <begin position="361"/>
        <end position="370"/>
    </location>
</feature>
<proteinExistence type="predicted"/>
<keyword evidence="4" id="KW-0732">Signal</keyword>
<evidence type="ECO:0000256" key="2">
    <source>
        <dbReference type="ARBA" id="ARBA00022525"/>
    </source>
</evidence>
<name>Q2JDM4_FRACC</name>
<protein>
    <submittedName>
        <fullName evidence="9">Poly(3-hydroxybutyrate) depolymerase-like</fullName>
    </submittedName>
</protein>
<keyword evidence="7" id="KW-0624">Polysaccharide degradation</keyword>
<sequence length="370" mass="38881">MGAVSRKPPPARWHLAVPGVVALTLVIVVQLVHGFAGSSGVSGSVSDKAVPRRFAAGSGISTAGSSCVSPRPAVPLLSGAHSLVLGGVRRYYRLTLPVGHDGRHAYPLIFDFHGFKADKELEEQRSRMGALGSDRGFIVVTPDALGTPRRWNTLGEPGKADDFGFVNALLDDLDARFCLDDRAVYAAGHSNGAEFAAALVCRSGRFAAVAMVSSTFEVRCPPGRTPATMAVHGTADPSVPYAGGAVAGGPAHISPAPAVIRAYADRYGCNPTPVLTEPRGEVIILRYVDCLGGAEVRLDTVTGGTHLWPASPEARRDRSDSAAGRSFDATGAILDFFTVHHMDHSPVMPPRVALVSNSPRRGPDLRRLAG</sequence>
<feature type="region of interest" description="Disordered" evidence="8">
    <location>
        <begin position="350"/>
        <end position="370"/>
    </location>
</feature>
<evidence type="ECO:0000256" key="3">
    <source>
        <dbReference type="ARBA" id="ARBA00022651"/>
    </source>
</evidence>
<dbReference type="Proteomes" id="UP000001937">
    <property type="component" value="Chromosome"/>
</dbReference>
<keyword evidence="3" id="KW-0858">Xylan degradation</keyword>
<keyword evidence="5" id="KW-0378">Hydrolase</keyword>
<dbReference type="SUPFAM" id="SSF53474">
    <property type="entry name" value="alpha/beta-Hydrolases"/>
    <property type="match status" value="1"/>
</dbReference>
<organism evidence="9 10">
    <name type="scientific">Frankia casuarinae (strain DSM 45818 / CECT 9043 / HFP020203 / CcI3)</name>
    <dbReference type="NCBI Taxonomy" id="106370"/>
    <lineage>
        <taxon>Bacteria</taxon>
        <taxon>Bacillati</taxon>
        <taxon>Actinomycetota</taxon>
        <taxon>Actinomycetes</taxon>
        <taxon>Frankiales</taxon>
        <taxon>Frankiaceae</taxon>
        <taxon>Frankia</taxon>
    </lineage>
</organism>
<feature type="region of interest" description="Disordered" evidence="8">
    <location>
        <begin position="304"/>
        <end position="323"/>
    </location>
</feature>
<keyword evidence="2" id="KW-0964">Secreted</keyword>
<dbReference type="PhylomeDB" id="Q2JDM4"/>
<evidence type="ECO:0000313" key="9">
    <source>
        <dbReference type="EMBL" id="ABD10618.1"/>
    </source>
</evidence>
<dbReference type="GO" id="GO:0045493">
    <property type="term" value="P:xylan catabolic process"/>
    <property type="evidence" value="ECO:0007669"/>
    <property type="project" value="UniProtKB-KW"/>
</dbReference>
<comment type="subcellular location">
    <subcellularLocation>
        <location evidence="1">Secreted</location>
    </subcellularLocation>
</comment>
<dbReference type="PANTHER" id="PTHR38050">
    <property type="match status" value="1"/>
</dbReference>
<evidence type="ECO:0000256" key="4">
    <source>
        <dbReference type="ARBA" id="ARBA00022729"/>
    </source>
</evidence>
<evidence type="ECO:0000256" key="1">
    <source>
        <dbReference type="ARBA" id="ARBA00004613"/>
    </source>
</evidence>
<keyword evidence="6" id="KW-0119">Carbohydrate metabolism</keyword>
<gene>
    <name evidence="9" type="ordered locus">Francci3_1240</name>
</gene>
<evidence type="ECO:0000256" key="5">
    <source>
        <dbReference type="ARBA" id="ARBA00022801"/>
    </source>
</evidence>
<dbReference type="eggNOG" id="COG3509">
    <property type="taxonomic scope" value="Bacteria"/>
</dbReference>
<reference evidence="9 10" key="1">
    <citation type="journal article" date="2007" name="Genome Res.">
        <title>Genome characteristics of facultatively symbiotic Frankia sp. strains reflect host range and host plant biogeography.</title>
        <authorList>
            <person name="Normand P."/>
            <person name="Lapierre P."/>
            <person name="Tisa L.S."/>
            <person name="Gogarten J.P."/>
            <person name="Alloisio N."/>
            <person name="Bagnarol E."/>
            <person name="Bassi C.A."/>
            <person name="Berry A.M."/>
            <person name="Bickhart D.M."/>
            <person name="Choisne N."/>
            <person name="Couloux A."/>
            <person name="Cournoyer B."/>
            <person name="Cruveiller S."/>
            <person name="Daubin V."/>
            <person name="Demange N."/>
            <person name="Francino M.P."/>
            <person name="Goltsman E."/>
            <person name="Huang Y."/>
            <person name="Kopp O.R."/>
            <person name="Labarre L."/>
            <person name="Lapidus A."/>
            <person name="Lavire C."/>
            <person name="Marechal J."/>
            <person name="Martinez M."/>
            <person name="Mastronunzio J.E."/>
            <person name="Mullin B.C."/>
            <person name="Niemann J."/>
            <person name="Pujic P."/>
            <person name="Rawnsley T."/>
            <person name="Rouy Z."/>
            <person name="Schenowitz C."/>
            <person name="Sellstedt A."/>
            <person name="Tavares F."/>
            <person name="Tomkins J.P."/>
            <person name="Vallenet D."/>
            <person name="Valverde C."/>
            <person name="Wall L.G."/>
            <person name="Wang Y."/>
            <person name="Medigue C."/>
            <person name="Benson D.R."/>
        </authorList>
    </citation>
    <scope>NUCLEOTIDE SEQUENCE [LARGE SCALE GENOMIC DNA]</scope>
    <source>
        <strain evidence="10">DSM 45818 / CECT 9043 / CcI3</strain>
    </source>
</reference>
<dbReference type="GO" id="GO:0030600">
    <property type="term" value="F:feruloyl esterase activity"/>
    <property type="evidence" value="ECO:0007669"/>
    <property type="project" value="InterPro"/>
</dbReference>
<dbReference type="InterPro" id="IPR043595">
    <property type="entry name" value="FaeB/C/D"/>
</dbReference>
<dbReference type="AlphaFoldDB" id="Q2JDM4"/>